<comment type="subunit">
    <text evidence="16">Interacts with FREM2.</text>
</comment>
<feature type="repeat" description="CSPG" evidence="19">
    <location>
        <begin position="1586"/>
        <end position="1683"/>
    </location>
</feature>
<dbReference type="InterPro" id="IPR045658">
    <property type="entry name" value="FRAS1-rel_N"/>
</dbReference>
<evidence type="ECO:0000256" key="7">
    <source>
        <dbReference type="ARBA" id="ARBA00022729"/>
    </source>
</evidence>
<keyword evidence="3" id="KW-0217">Developmental protein</keyword>
<evidence type="ECO:0000256" key="18">
    <source>
        <dbReference type="ARBA" id="ARBA00081243"/>
    </source>
</evidence>
<dbReference type="InterPro" id="IPR016186">
    <property type="entry name" value="C-type_lectin-like/link_sf"/>
</dbReference>
<keyword evidence="7 21" id="KW-0732">Signal</keyword>
<evidence type="ECO:0000256" key="14">
    <source>
        <dbReference type="ARBA" id="ARBA00023180"/>
    </source>
</evidence>
<evidence type="ECO:0000259" key="22">
    <source>
        <dbReference type="PROSITE" id="PS50041"/>
    </source>
</evidence>
<feature type="repeat" description="CSPG" evidence="19">
    <location>
        <begin position="493"/>
        <end position="587"/>
    </location>
</feature>
<protein>
    <recommendedName>
        <fullName evidence="17">FRAS1-related extracellular matrix protein 1</fullName>
    </recommendedName>
    <alternativeName>
        <fullName evidence="18">Protein QBRICK</fullName>
    </alternativeName>
</protein>
<feature type="compositionally biased region" description="Polar residues" evidence="20">
    <location>
        <begin position="1705"/>
        <end position="1714"/>
    </location>
</feature>
<feature type="repeat" description="CSPG" evidence="19">
    <location>
        <begin position="612"/>
        <end position="725"/>
    </location>
</feature>
<dbReference type="GO" id="GO:0009653">
    <property type="term" value="P:anatomical structure morphogenesis"/>
    <property type="evidence" value="ECO:0007669"/>
    <property type="project" value="TreeGrafter"/>
</dbReference>
<name>A0A8C1ULL6_CYPCA</name>
<keyword evidence="5" id="KW-0272">Extracellular matrix</keyword>
<evidence type="ECO:0000256" key="8">
    <source>
        <dbReference type="ARBA" id="ARBA00022734"/>
    </source>
</evidence>
<dbReference type="SMART" id="SM00034">
    <property type="entry name" value="CLECT"/>
    <property type="match status" value="1"/>
</dbReference>
<evidence type="ECO:0000313" key="23">
    <source>
        <dbReference type="Ensembl" id="ENSCCRP00015038888.1"/>
    </source>
</evidence>
<dbReference type="SUPFAM" id="SSF56436">
    <property type="entry name" value="C-type lectin-like"/>
    <property type="match status" value="1"/>
</dbReference>
<feature type="repeat" description="CSPG" evidence="19">
    <location>
        <begin position="1352"/>
        <end position="1444"/>
    </location>
</feature>
<feature type="repeat" description="CSPG" evidence="19">
    <location>
        <begin position="266"/>
        <end position="360"/>
    </location>
</feature>
<dbReference type="PANTHER" id="PTHR45739:SF7">
    <property type="entry name" value="FRAS1-RELATED EXTRACELLULAR MATRIX PROTEIN 1"/>
    <property type="match status" value="1"/>
</dbReference>
<feature type="repeat" description="CSPG" evidence="19">
    <location>
        <begin position="1234"/>
        <end position="1331"/>
    </location>
</feature>
<feature type="repeat" description="CSPG" evidence="19">
    <location>
        <begin position="385"/>
        <end position="472"/>
    </location>
</feature>
<evidence type="ECO:0000256" key="21">
    <source>
        <dbReference type="SAM" id="SignalP"/>
    </source>
</evidence>
<evidence type="ECO:0000256" key="4">
    <source>
        <dbReference type="ARBA" id="ARBA00022525"/>
    </source>
</evidence>
<sequence>HHSTNMTYLSFLLLGLFQQIQGSLVKTNLGLKVKRGQSVFLQEEDLQFHIPRAKDACKLEVVLNEPITQRVGTLTPQVTPLTSSGSLFVFTETETYSELFSLRVEIMEPDCNVIKFGSQNLEVPEFYGLSNVLDGNVVSFHYEHRHNIECTVQVTTLETHLPVHGQLVTGEPEKPEGPRGDEPESFVALRRHDDCLKGLKLLKITKVSCNDFLMMGIRYQHTDPPSPDIDYIAIRLDLTDTRSRSIIQSEQAWIPVTIRDAMPNQPPKPAFMSMFILEVDQFILTPLSTATLDAEDDETPKQRLVFNITKAPSEGFITHLSDHTKPITSFTWTDLNDMLISYQPPNSSHTQRRNYEVEFEVHDFYFEKSQPVIVHVSVRTADTNAPRVSWNMGLSLLEGQSRPITWDQFQIVDNDNLKAVKIITVDGLQHGRLTVRGGKGFMFTVKDIKDGVIRYHHDDSDTTKDYIVFRITDGLHQTRHKFPINILPKDDSPPFLITNMVLELSEGQTALLRGSILQACDMDSSDDYIMFNITRPPQAGEIMKMPGPGITGYPVTRFLQKDLFHSIIYYRHSGSEVFDDSFEVVLSDFHDPPNLSEPQVIVIQIQPVPDQPPHEAPGVTRHLVVKETDVTYLTKQQLHFVDLESPDSELTYTVTTPPFYIHRIGSDAGRLFLVDSIPKFTKDPNAPMLRLFTQHAVNYMKVAYMPPILDIGPFPQHIQFVLSVTNQQGSTTAGICFNITVLPEDNLAPEVHVKPLRVDEGGESWVSEDHMRLSDQDSLQDSLHVELKTGPQHGSIYLDGTAMSPGHTFTVRDLKSLKVRYRHDSSETEHDVIKFIATDGINIADFVLHIKVTLVNDEVPVLLPGLKPVLACAEGQEVLITIEYICVTDPDSDDSTLMYMIARQPYHGVVQRNGIIVDRFIQADVTAGFISYRHTGHEIGLQPRHDVVTFVISDGESGPFPSCCSDRATVFSAQTPEVKNALPVYDLNITVYPVNNQPPSIAVFMVDEGGSASITVTHLRVEDQDSAPEDLNLILVAPPQFGYIENVLPSPGFEKSNTGISIASFTYRDVLNGHINYVQSRHQRIEPTTDQLMLHVSDGKQQSSSVPFYIIIHPTNDEIPDFLARNITVREGDVKELYPAIISAVDLDVPREHLMFSIVQQPQHGSIMSVPHGNGVTLYKRGSEIPVDIYLTLSSGMTLMYVHDDSESEQDGFIVQLSDGKHQLQKHVRVKVLPVNDEENTGIEMEAGESRLISSAVLSAHDKDTPSSDIIYVFESVPSHGVIQMKVGTDWVSVSAGMNCSQQVLDMNLLRYLHTGHPGAAAADFFVFHLLDGKNRSPAQHFHITIKKLEKGDIALLLKPVRTSRGERVILTTDVLLAVDGTDKPEELLYIITVPPAHGHVEYIKHPGVQIQSFSQLDVAANLVCYVHDNRATSPKETLRFVVSNGISARNGTLEILVEMTDKVLPTLVRNSGLRVPQGSSMALTPDALFLSDPDSPHTALSFSVLQPPQYGQLLLKGQPLLAGSNFSQQNIQDLCVAYRHSGGASQIDRFRFTASDSTERGFLLDGKAQTEPVFFTLQVTLDSVAPQIAVLETLWKVELLKDGRYGIFISSRELKAQDLNSADADLIYHILREPYFGYLENYTSGEFVRQRFSQKDLNRRNIVYIINSALDALTDSLEFAVSDALGNTGASHSAGSRTDRKAQVQVTSWGQQRSPHDRTKPHQTAPHTNTRAFPCVLTGFLHQSDSSAQLFRCNGGSWRPWTLTNEVSNCPRGWTYHNNYCYILSTEHKATWSAAARACRESYNGHLVSVLSKGDMDWLWDFSDRKPFWIGLNDRDSEGRWEWVGGEPVTYTNWRRSPPKYRKKGTRRCVLVWRKTKWQIRDCKKGKGHRYVCHVKI</sequence>
<evidence type="ECO:0000256" key="3">
    <source>
        <dbReference type="ARBA" id="ARBA00022473"/>
    </source>
</evidence>
<comment type="similarity">
    <text evidence="2">Belongs to the FRAS1 family.</text>
</comment>
<keyword evidence="10" id="KW-0106">Calcium</keyword>
<dbReference type="GO" id="GO:0046872">
    <property type="term" value="F:metal ion binding"/>
    <property type="evidence" value="ECO:0007669"/>
    <property type="project" value="UniProtKB-KW"/>
</dbReference>
<organism evidence="23 24">
    <name type="scientific">Cyprinus carpio</name>
    <name type="common">Common carp</name>
    <dbReference type="NCBI Taxonomy" id="7962"/>
    <lineage>
        <taxon>Eukaryota</taxon>
        <taxon>Metazoa</taxon>
        <taxon>Chordata</taxon>
        <taxon>Craniata</taxon>
        <taxon>Vertebrata</taxon>
        <taxon>Euteleostomi</taxon>
        <taxon>Actinopterygii</taxon>
        <taxon>Neopterygii</taxon>
        <taxon>Teleostei</taxon>
        <taxon>Ostariophysi</taxon>
        <taxon>Cypriniformes</taxon>
        <taxon>Cyprinidae</taxon>
        <taxon>Cyprininae</taxon>
        <taxon>Cyprinus</taxon>
    </lineage>
</organism>
<evidence type="ECO:0000256" key="16">
    <source>
        <dbReference type="ARBA" id="ARBA00065340"/>
    </source>
</evidence>
<comment type="subcellular location">
    <subcellularLocation>
        <location evidence="1">Secreted</location>
        <location evidence="1">Extracellular space</location>
        <location evidence="1">Extracellular matrix</location>
        <location evidence="1">Basement membrane</location>
    </subcellularLocation>
</comment>
<feature type="repeat" description="CSPG" evidence="19">
    <location>
        <begin position="859"/>
        <end position="953"/>
    </location>
</feature>
<dbReference type="Pfam" id="PF16184">
    <property type="entry name" value="Cadherin_3"/>
    <property type="match status" value="11"/>
</dbReference>
<feature type="repeat" description="CSPG" evidence="19">
    <location>
        <begin position="1118"/>
        <end position="1218"/>
    </location>
</feature>
<comment type="function">
    <text evidence="15">Extracellular matrix protein that plays a role in epidermal differentiation and is required for epidermal adhesion during embryonic development.</text>
</comment>
<evidence type="ECO:0000256" key="10">
    <source>
        <dbReference type="ARBA" id="ARBA00022837"/>
    </source>
</evidence>
<dbReference type="Pfam" id="PF19309">
    <property type="entry name" value="Frem_N"/>
    <property type="match status" value="1"/>
</dbReference>
<dbReference type="InterPro" id="IPR001304">
    <property type="entry name" value="C-type_lectin-like"/>
</dbReference>
<keyword evidence="12" id="KW-0130">Cell adhesion</keyword>
<accession>A0A8C1ULL6</accession>
<dbReference type="InterPro" id="IPR051561">
    <property type="entry name" value="FRAS1_ECM"/>
</dbReference>
<dbReference type="Pfam" id="PF00059">
    <property type="entry name" value="Lectin_C"/>
    <property type="match status" value="1"/>
</dbReference>
<evidence type="ECO:0000256" key="11">
    <source>
        <dbReference type="ARBA" id="ARBA00022869"/>
    </source>
</evidence>
<evidence type="ECO:0000313" key="24">
    <source>
        <dbReference type="Proteomes" id="UP000694700"/>
    </source>
</evidence>
<dbReference type="FunFam" id="3.10.100.10:FF:000081">
    <property type="entry name" value="FRAS1 related extracellular matrix 1"/>
    <property type="match status" value="1"/>
</dbReference>
<dbReference type="Gene3D" id="3.10.100.10">
    <property type="entry name" value="Mannose-Binding Protein A, subunit A"/>
    <property type="match status" value="1"/>
</dbReference>
<keyword evidence="8" id="KW-0430">Lectin</keyword>
<dbReference type="PROSITE" id="PS51854">
    <property type="entry name" value="CSPG"/>
    <property type="match status" value="12"/>
</dbReference>
<keyword evidence="9" id="KW-0677">Repeat</keyword>
<reference evidence="23" key="1">
    <citation type="submission" date="2025-08" db="UniProtKB">
        <authorList>
            <consortium name="Ensembl"/>
        </authorList>
    </citation>
    <scope>IDENTIFICATION</scope>
</reference>
<keyword evidence="11" id="KW-0084">Basement membrane</keyword>
<dbReference type="GO" id="GO:0007155">
    <property type="term" value="P:cell adhesion"/>
    <property type="evidence" value="ECO:0007669"/>
    <property type="project" value="UniProtKB-KW"/>
</dbReference>
<keyword evidence="14" id="KW-0325">Glycoprotein</keyword>
<dbReference type="PANTHER" id="PTHR45739">
    <property type="entry name" value="MATRIX PROTEIN, PUTATIVE-RELATED"/>
    <property type="match status" value="1"/>
</dbReference>
<keyword evidence="4" id="KW-0964">Secreted</keyword>
<evidence type="ECO:0000256" key="15">
    <source>
        <dbReference type="ARBA" id="ARBA00058451"/>
    </source>
</evidence>
<dbReference type="PROSITE" id="PS50041">
    <property type="entry name" value="C_TYPE_LECTIN_2"/>
    <property type="match status" value="1"/>
</dbReference>
<keyword evidence="6" id="KW-0479">Metal-binding</keyword>
<feature type="domain" description="C-type lectin" evidence="22">
    <location>
        <begin position="1778"/>
        <end position="1886"/>
    </location>
</feature>
<evidence type="ECO:0000256" key="2">
    <source>
        <dbReference type="ARBA" id="ARBA00005529"/>
    </source>
</evidence>
<feature type="signal peptide" evidence="21">
    <location>
        <begin position="1"/>
        <end position="22"/>
    </location>
</feature>
<evidence type="ECO:0000256" key="13">
    <source>
        <dbReference type="ARBA" id="ARBA00023157"/>
    </source>
</evidence>
<feature type="region of interest" description="Disordered" evidence="20">
    <location>
        <begin position="1690"/>
        <end position="1729"/>
    </location>
</feature>
<dbReference type="Ensembl" id="ENSCCRT00015040215.1">
    <property type="protein sequence ID" value="ENSCCRP00015038888.1"/>
    <property type="gene ID" value="ENSCCRG00015016167.1"/>
</dbReference>
<feature type="repeat" description="CSPG" evidence="19">
    <location>
        <begin position="995"/>
        <end position="1097"/>
    </location>
</feature>
<evidence type="ECO:0000256" key="5">
    <source>
        <dbReference type="ARBA" id="ARBA00022530"/>
    </source>
</evidence>
<evidence type="ECO:0000256" key="20">
    <source>
        <dbReference type="SAM" id="MobiDB-lite"/>
    </source>
</evidence>
<evidence type="ECO:0000256" key="17">
    <source>
        <dbReference type="ARBA" id="ARBA00074560"/>
    </source>
</evidence>
<dbReference type="Proteomes" id="UP000694700">
    <property type="component" value="Unplaced"/>
</dbReference>
<dbReference type="InterPro" id="IPR016187">
    <property type="entry name" value="CTDL_fold"/>
</dbReference>
<evidence type="ECO:0000256" key="6">
    <source>
        <dbReference type="ARBA" id="ARBA00022723"/>
    </source>
</evidence>
<keyword evidence="13" id="KW-1015">Disulfide bond</keyword>
<dbReference type="GO" id="GO:0030246">
    <property type="term" value="F:carbohydrate binding"/>
    <property type="evidence" value="ECO:0007669"/>
    <property type="project" value="UniProtKB-KW"/>
</dbReference>
<evidence type="ECO:0000256" key="1">
    <source>
        <dbReference type="ARBA" id="ARBA00004302"/>
    </source>
</evidence>
<dbReference type="InterPro" id="IPR039005">
    <property type="entry name" value="CSPG_rpt"/>
</dbReference>
<feature type="repeat" description="CSPG" evidence="19">
    <location>
        <begin position="747"/>
        <end position="838"/>
    </location>
</feature>
<proteinExistence type="inferred from homology"/>
<feature type="chain" id="PRO_5034084662" description="FRAS1-related extracellular matrix protein 1" evidence="21">
    <location>
        <begin position="23"/>
        <end position="1898"/>
    </location>
</feature>
<feature type="repeat" description="CSPG" evidence="19">
    <location>
        <begin position="1465"/>
        <end position="1556"/>
    </location>
</feature>
<evidence type="ECO:0000256" key="9">
    <source>
        <dbReference type="ARBA" id="ARBA00022737"/>
    </source>
</evidence>
<dbReference type="GO" id="GO:0005604">
    <property type="term" value="C:basement membrane"/>
    <property type="evidence" value="ECO:0007669"/>
    <property type="project" value="UniProtKB-SubCell"/>
</dbReference>
<evidence type="ECO:0000256" key="12">
    <source>
        <dbReference type="ARBA" id="ARBA00022889"/>
    </source>
</evidence>
<evidence type="ECO:0000256" key="19">
    <source>
        <dbReference type="PROSITE-ProRule" id="PRU01201"/>
    </source>
</evidence>
<dbReference type="CDD" id="cd00037">
    <property type="entry name" value="CLECT"/>
    <property type="match status" value="1"/>
</dbReference>